<dbReference type="EMBL" id="FZOC01000001">
    <property type="protein sequence ID" value="SNR69242.1"/>
    <property type="molecule type" value="Genomic_DNA"/>
</dbReference>
<sequence>MSETIKVLVVDDEERFRNTLGKLLTAHGMTVTVAEGGERAVEILRSTPHDVALLDVKMPGMSGQQTLLELKKIDPDLEVIILTGHASVDIAAEMIAHGGSDYLLKPYPMEELLGIIHIAFDRRKTAKGA</sequence>
<dbReference type="CDD" id="cd00156">
    <property type="entry name" value="REC"/>
    <property type="match status" value="1"/>
</dbReference>
<evidence type="ECO:0000313" key="4">
    <source>
        <dbReference type="EMBL" id="SNR69242.1"/>
    </source>
</evidence>
<dbReference type="Proteomes" id="UP000198324">
    <property type="component" value="Unassembled WGS sequence"/>
</dbReference>
<evidence type="ECO:0000256" key="1">
    <source>
        <dbReference type="ARBA" id="ARBA00022553"/>
    </source>
</evidence>
<organism evidence="4 5">
    <name type="scientific">Humidesulfovibrio mexicanus</name>
    <dbReference type="NCBI Taxonomy" id="147047"/>
    <lineage>
        <taxon>Bacteria</taxon>
        <taxon>Pseudomonadati</taxon>
        <taxon>Thermodesulfobacteriota</taxon>
        <taxon>Desulfovibrionia</taxon>
        <taxon>Desulfovibrionales</taxon>
        <taxon>Desulfovibrionaceae</taxon>
        <taxon>Humidesulfovibrio</taxon>
    </lineage>
</organism>
<feature type="domain" description="Response regulatory" evidence="3">
    <location>
        <begin position="6"/>
        <end position="120"/>
    </location>
</feature>
<dbReference type="InterPro" id="IPR011006">
    <property type="entry name" value="CheY-like_superfamily"/>
</dbReference>
<feature type="modified residue" description="4-aspartylphosphate" evidence="2">
    <location>
        <position position="55"/>
    </location>
</feature>
<keyword evidence="1 2" id="KW-0597">Phosphoprotein</keyword>
<evidence type="ECO:0000259" key="3">
    <source>
        <dbReference type="PROSITE" id="PS50110"/>
    </source>
</evidence>
<dbReference type="SUPFAM" id="SSF52172">
    <property type="entry name" value="CheY-like"/>
    <property type="match status" value="1"/>
</dbReference>
<dbReference type="GO" id="GO:0000160">
    <property type="term" value="P:phosphorelay signal transduction system"/>
    <property type="evidence" value="ECO:0007669"/>
    <property type="project" value="InterPro"/>
</dbReference>
<reference evidence="4 5" key="1">
    <citation type="submission" date="2017-06" db="EMBL/GenBank/DDBJ databases">
        <authorList>
            <person name="Kim H.J."/>
            <person name="Triplett B.A."/>
        </authorList>
    </citation>
    <scope>NUCLEOTIDE SEQUENCE [LARGE SCALE GENOMIC DNA]</scope>
    <source>
        <strain evidence="4 5">DSM 13116</strain>
    </source>
</reference>
<dbReference type="SMART" id="SM00448">
    <property type="entry name" value="REC"/>
    <property type="match status" value="1"/>
</dbReference>
<dbReference type="Pfam" id="PF00072">
    <property type="entry name" value="Response_reg"/>
    <property type="match status" value="1"/>
</dbReference>
<dbReference type="PROSITE" id="PS50110">
    <property type="entry name" value="RESPONSE_REGULATORY"/>
    <property type="match status" value="1"/>
</dbReference>
<dbReference type="InterPro" id="IPR001789">
    <property type="entry name" value="Sig_transdc_resp-reg_receiver"/>
</dbReference>
<dbReference type="PANTHER" id="PTHR44591">
    <property type="entry name" value="STRESS RESPONSE REGULATOR PROTEIN 1"/>
    <property type="match status" value="1"/>
</dbReference>
<evidence type="ECO:0000256" key="2">
    <source>
        <dbReference type="PROSITE-ProRule" id="PRU00169"/>
    </source>
</evidence>
<gene>
    <name evidence="4" type="ORF">SAMN04488503_0901</name>
</gene>
<dbReference type="RefSeq" id="WP_089272106.1">
    <property type="nucleotide sequence ID" value="NZ_FZOC01000001.1"/>
</dbReference>
<protein>
    <submittedName>
        <fullName evidence="4">Response regulator receiver domain-containing protein</fullName>
    </submittedName>
</protein>
<dbReference type="AlphaFoldDB" id="A0A238YE61"/>
<accession>A0A238YE61</accession>
<evidence type="ECO:0000313" key="5">
    <source>
        <dbReference type="Proteomes" id="UP000198324"/>
    </source>
</evidence>
<dbReference type="PANTHER" id="PTHR44591:SF3">
    <property type="entry name" value="RESPONSE REGULATORY DOMAIN-CONTAINING PROTEIN"/>
    <property type="match status" value="1"/>
</dbReference>
<dbReference type="Gene3D" id="3.40.50.2300">
    <property type="match status" value="1"/>
</dbReference>
<proteinExistence type="predicted"/>
<dbReference type="OrthoDB" id="9800029at2"/>
<keyword evidence="5" id="KW-1185">Reference proteome</keyword>
<name>A0A238YE61_9BACT</name>
<dbReference type="InterPro" id="IPR050595">
    <property type="entry name" value="Bact_response_regulator"/>
</dbReference>